<keyword evidence="2" id="KW-1185">Reference proteome</keyword>
<reference evidence="1" key="2">
    <citation type="journal article" date="2023" name="IMA Fungus">
        <title>Comparative genomic study of the Penicillium genus elucidates a diverse pangenome and 15 lateral gene transfer events.</title>
        <authorList>
            <person name="Petersen C."/>
            <person name="Sorensen T."/>
            <person name="Nielsen M.R."/>
            <person name="Sondergaard T.E."/>
            <person name="Sorensen J.L."/>
            <person name="Fitzpatrick D.A."/>
            <person name="Frisvad J.C."/>
            <person name="Nielsen K.L."/>
        </authorList>
    </citation>
    <scope>NUCLEOTIDE SEQUENCE</scope>
    <source>
        <strain evidence="1">IBT 21917</strain>
    </source>
</reference>
<gene>
    <name evidence="1" type="ORF">N7492_005228</name>
</gene>
<dbReference type="AlphaFoldDB" id="A0A9W9I981"/>
<comment type="caution">
    <text evidence="1">The sequence shown here is derived from an EMBL/GenBank/DDBJ whole genome shotgun (WGS) entry which is preliminary data.</text>
</comment>
<protein>
    <submittedName>
        <fullName evidence="1">Uncharacterized protein</fullName>
    </submittedName>
</protein>
<sequence length="160" mass="18318">MPYLRVRSTSGVAISAPDPGSRSMVHHVVHTRTRKDVVDLHLLLDSTLMPKCWSGEVLSGFAASMDLTQVSIARTRGNSQIFATGFILKLVETWMCRDDVRDLVRLWYRRKDFGRTEKLHRYWIHAEMEIFEFSDRSQRSIDGDFVGVAFGSADGYSEIF</sequence>
<evidence type="ECO:0000313" key="1">
    <source>
        <dbReference type="EMBL" id="KAJ5172635.1"/>
    </source>
</evidence>
<organism evidence="1 2">
    <name type="scientific">Penicillium capsulatum</name>
    <dbReference type="NCBI Taxonomy" id="69766"/>
    <lineage>
        <taxon>Eukaryota</taxon>
        <taxon>Fungi</taxon>
        <taxon>Dikarya</taxon>
        <taxon>Ascomycota</taxon>
        <taxon>Pezizomycotina</taxon>
        <taxon>Eurotiomycetes</taxon>
        <taxon>Eurotiomycetidae</taxon>
        <taxon>Eurotiales</taxon>
        <taxon>Aspergillaceae</taxon>
        <taxon>Penicillium</taxon>
    </lineage>
</organism>
<proteinExistence type="predicted"/>
<name>A0A9W9I981_9EURO</name>
<accession>A0A9W9I981</accession>
<evidence type="ECO:0000313" key="2">
    <source>
        <dbReference type="Proteomes" id="UP001146351"/>
    </source>
</evidence>
<dbReference type="Proteomes" id="UP001146351">
    <property type="component" value="Unassembled WGS sequence"/>
</dbReference>
<reference evidence="1" key="1">
    <citation type="submission" date="2022-11" db="EMBL/GenBank/DDBJ databases">
        <authorList>
            <person name="Petersen C."/>
        </authorList>
    </citation>
    <scope>NUCLEOTIDE SEQUENCE</scope>
    <source>
        <strain evidence="1">IBT 21917</strain>
    </source>
</reference>
<dbReference type="EMBL" id="JAPQKO010000003">
    <property type="protein sequence ID" value="KAJ5172635.1"/>
    <property type="molecule type" value="Genomic_DNA"/>
</dbReference>